<dbReference type="PANTHER" id="PTHR44688">
    <property type="entry name" value="DNA-BINDING TRANSCRIPTIONAL ACTIVATOR DEVR_DOSR"/>
    <property type="match status" value="1"/>
</dbReference>
<dbReference type="PRINTS" id="PR00038">
    <property type="entry name" value="HTHLUXR"/>
</dbReference>
<keyword evidence="3" id="KW-0804">Transcription</keyword>
<name>A0A328FAA7_9BACT</name>
<keyword evidence="2" id="KW-0238">DNA-binding</keyword>
<dbReference type="AlphaFoldDB" id="A0A328FAA7"/>
<dbReference type="Pfam" id="PF00196">
    <property type="entry name" value="GerE"/>
    <property type="match status" value="1"/>
</dbReference>
<evidence type="ECO:0000256" key="1">
    <source>
        <dbReference type="ARBA" id="ARBA00023015"/>
    </source>
</evidence>
<dbReference type="GO" id="GO:0003677">
    <property type="term" value="F:DNA binding"/>
    <property type="evidence" value="ECO:0007669"/>
    <property type="project" value="UniProtKB-KW"/>
</dbReference>
<dbReference type="PROSITE" id="PS50043">
    <property type="entry name" value="HTH_LUXR_2"/>
    <property type="match status" value="1"/>
</dbReference>
<evidence type="ECO:0000256" key="3">
    <source>
        <dbReference type="ARBA" id="ARBA00023163"/>
    </source>
</evidence>
<dbReference type="SUPFAM" id="SSF46894">
    <property type="entry name" value="C-terminal effector domain of the bipartite response regulators"/>
    <property type="match status" value="1"/>
</dbReference>
<dbReference type="EMBL" id="QLNI01000026">
    <property type="protein sequence ID" value="RAM01478.1"/>
    <property type="molecule type" value="Genomic_DNA"/>
</dbReference>
<feature type="coiled-coil region" evidence="4">
    <location>
        <begin position="160"/>
        <end position="238"/>
    </location>
</feature>
<keyword evidence="4" id="KW-0175">Coiled coil</keyword>
<dbReference type="InterPro" id="IPR016032">
    <property type="entry name" value="Sig_transdc_resp-reg_C-effctor"/>
</dbReference>
<dbReference type="RefSeq" id="WP_111957488.1">
    <property type="nucleotide sequence ID" value="NZ_CP036313.1"/>
</dbReference>
<dbReference type="InterPro" id="IPR036388">
    <property type="entry name" value="WH-like_DNA-bd_sf"/>
</dbReference>
<sequence>MSRTVEQPDIDALVRRNRELEQLEQEHRRMELIFKQQAHKLQERMKEIKCLYGISKILEQTGLSLEEIFQQVVDIIPPSWQYPEITCAQLLINDQSFRTENYKNTFWKQQAKIIAYGEPIGTLTVCYLEKRPDMDEGPFLAEERSLINAVAELLGRTSKRKQAEAELRESRHKLKEQNQQLKEKNIALREVMSQLREEKVDLEKRVLANVENLLLPLVKKMEEQGSDLDKEYLQLLEENIAQLTSSFGTKISRLHQRLTPRENEICNMIRTGLSSKEIGKMLNLSHRSVETYRNHIRKKLGIANKKINLTSYLSGL</sequence>
<reference evidence="7 8" key="1">
    <citation type="submission" date="2018-06" db="EMBL/GenBank/DDBJ databases">
        <title>Complete Genome Sequence of Desulfobacter hydrogenophilus (DSM3380).</title>
        <authorList>
            <person name="Marietou A."/>
            <person name="Schreiber L."/>
            <person name="Marshall I."/>
            <person name="Jorgensen B."/>
        </authorList>
    </citation>
    <scope>NUCLEOTIDE SEQUENCE [LARGE SCALE GENOMIC DNA]</scope>
    <source>
        <strain evidence="7 8">DSM 3380</strain>
    </source>
</reference>
<gene>
    <name evidence="7" type="ORF">DO021_13400</name>
    <name evidence="6" type="ORF">EYB58_05700</name>
</gene>
<dbReference type="PROSITE" id="PS00622">
    <property type="entry name" value="HTH_LUXR_1"/>
    <property type="match status" value="1"/>
</dbReference>
<reference evidence="6 9" key="2">
    <citation type="submission" date="2019-02" db="EMBL/GenBank/DDBJ databases">
        <title>Complete genome sequence of Desulfobacter hydrogenophilus AcRS1.</title>
        <authorList>
            <person name="Marietou A."/>
            <person name="Lund M.B."/>
            <person name="Marshall I.P.G."/>
            <person name="Schreiber L."/>
            <person name="Jorgensen B."/>
        </authorList>
    </citation>
    <scope>NUCLEOTIDE SEQUENCE [LARGE SCALE GENOMIC DNA]</scope>
    <source>
        <strain evidence="6 9">AcRS1</strain>
    </source>
</reference>
<protein>
    <submittedName>
        <fullName evidence="7">LuxR family transcriptional regulator</fullName>
    </submittedName>
</protein>
<dbReference type="InterPro" id="IPR000792">
    <property type="entry name" value="Tscrpt_reg_LuxR_C"/>
</dbReference>
<dbReference type="Proteomes" id="UP000293902">
    <property type="component" value="Chromosome"/>
</dbReference>
<dbReference type="Gene3D" id="1.10.10.10">
    <property type="entry name" value="Winged helix-like DNA-binding domain superfamily/Winged helix DNA-binding domain"/>
    <property type="match status" value="1"/>
</dbReference>
<evidence type="ECO:0000313" key="9">
    <source>
        <dbReference type="Proteomes" id="UP000293902"/>
    </source>
</evidence>
<organism evidence="7 8">
    <name type="scientific">Desulfobacter hydrogenophilus</name>
    <dbReference type="NCBI Taxonomy" id="2291"/>
    <lineage>
        <taxon>Bacteria</taxon>
        <taxon>Pseudomonadati</taxon>
        <taxon>Thermodesulfobacteriota</taxon>
        <taxon>Desulfobacteria</taxon>
        <taxon>Desulfobacterales</taxon>
        <taxon>Desulfobacteraceae</taxon>
        <taxon>Desulfobacter</taxon>
    </lineage>
</organism>
<proteinExistence type="predicted"/>
<accession>A0A328FAA7</accession>
<dbReference type="OrthoDB" id="6231at2"/>
<evidence type="ECO:0000256" key="2">
    <source>
        <dbReference type="ARBA" id="ARBA00023125"/>
    </source>
</evidence>
<dbReference type="SMART" id="SM00421">
    <property type="entry name" value="HTH_LUXR"/>
    <property type="match status" value="1"/>
</dbReference>
<feature type="coiled-coil region" evidence="4">
    <location>
        <begin position="10"/>
        <end position="40"/>
    </location>
</feature>
<dbReference type="Proteomes" id="UP000248798">
    <property type="component" value="Unassembled WGS sequence"/>
</dbReference>
<evidence type="ECO:0000313" key="7">
    <source>
        <dbReference type="EMBL" id="RAM01478.1"/>
    </source>
</evidence>
<keyword evidence="1" id="KW-0805">Transcription regulation</keyword>
<dbReference type="GO" id="GO:0006355">
    <property type="term" value="P:regulation of DNA-templated transcription"/>
    <property type="evidence" value="ECO:0007669"/>
    <property type="project" value="InterPro"/>
</dbReference>
<evidence type="ECO:0000313" key="8">
    <source>
        <dbReference type="Proteomes" id="UP000248798"/>
    </source>
</evidence>
<keyword evidence="9" id="KW-1185">Reference proteome</keyword>
<evidence type="ECO:0000313" key="6">
    <source>
        <dbReference type="EMBL" id="QBH12447.1"/>
    </source>
</evidence>
<dbReference type="PANTHER" id="PTHR44688:SF16">
    <property type="entry name" value="DNA-BINDING TRANSCRIPTIONAL ACTIVATOR DEVR_DOSR"/>
    <property type="match status" value="1"/>
</dbReference>
<evidence type="ECO:0000259" key="5">
    <source>
        <dbReference type="PROSITE" id="PS50043"/>
    </source>
</evidence>
<dbReference type="CDD" id="cd06170">
    <property type="entry name" value="LuxR_C_like"/>
    <property type="match status" value="1"/>
</dbReference>
<dbReference type="EMBL" id="CP036313">
    <property type="protein sequence ID" value="QBH12447.1"/>
    <property type="molecule type" value="Genomic_DNA"/>
</dbReference>
<evidence type="ECO:0000256" key="4">
    <source>
        <dbReference type="SAM" id="Coils"/>
    </source>
</evidence>
<feature type="domain" description="HTH luxR-type" evidence="5">
    <location>
        <begin position="251"/>
        <end position="316"/>
    </location>
</feature>